<dbReference type="InterPro" id="IPR001632">
    <property type="entry name" value="WD40_G-protein_beta-like"/>
</dbReference>
<dbReference type="InterPro" id="IPR036322">
    <property type="entry name" value="WD40_repeat_dom_sf"/>
</dbReference>
<gene>
    <name evidence="7" type="ORF">B4U80_11493</name>
</gene>
<dbReference type="SUPFAM" id="SSF50978">
    <property type="entry name" value="WD40 repeat-like"/>
    <property type="match status" value="1"/>
</dbReference>
<dbReference type="InterPro" id="IPR001680">
    <property type="entry name" value="WD40_rpt"/>
</dbReference>
<dbReference type="PROSITE" id="PS50294">
    <property type="entry name" value="WD_REPEATS_REGION"/>
    <property type="match status" value="3"/>
</dbReference>
<evidence type="ECO:0000313" key="7">
    <source>
        <dbReference type="EMBL" id="RWS28745.1"/>
    </source>
</evidence>
<sequence>MASVAEGDQSDSGSAQRSEVVEQTKDTIEELRKEIERLKTRLEEERKKLNDINFASAAQRLDHLGNLNIKQRRILKGHQGKVLCSDWSLDKRHIVSSSQDGKMIIWDAFTTNKEHAISMPTTWVMACAYAPSGSMVACGGLDNKITVYPLSLEEDVQTKKKHVGTHTSYMSCCLFPGTDQQVSRPARKARSGDSTCALWDVECATLIQSFHGHGGDVMSIDLSPSETGNTFVSAVRMQCLIIQLLKHSAFATSQGCDRQALIWDLRNGQCVQSFEGHDSDINSVKYYPSGDAIATGSDDSTCRLYDLRADREVAVYSRQSIIFGVNSVDFSVSGRVLFAGYNDYTVNVWDTLKCNRLCILYGHENRVTCLKVSPDGTALSTGSWDFTLRIWA</sequence>
<keyword evidence="3" id="KW-0677">Repeat</keyword>
<feature type="repeat" description="WD" evidence="5">
    <location>
        <begin position="360"/>
        <end position="392"/>
    </location>
</feature>
<dbReference type="GO" id="GO:0007165">
    <property type="term" value="P:signal transduction"/>
    <property type="evidence" value="ECO:0007669"/>
    <property type="project" value="UniProtKB-KW"/>
</dbReference>
<dbReference type="Proteomes" id="UP000288716">
    <property type="component" value="Unassembled WGS sequence"/>
</dbReference>
<evidence type="ECO:0000256" key="6">
    <source>
        <dbReference type="SAM" id="MobiDB-lite"/>
    </source>
</evidence>
<dbReference type="SMART" id="SM00320">
    <property type="entry name" value="WD40"/>
    <property type="match status" value="6"/>
</dbReference>
<feature type="repeat" description="WD" evidence="5">
    <location>
        <begin position="325"/>
        <end position="350"/>
    </location>
</feature>
<name>A0A443SMM1_9ACAR</name>
<dbReference type="PRINTS" id="PR00319">
    <property type="entry name" value="GPROTEINB"/>
</dbReference>
<dbReference type="CDD" id="cd14686">
    <property type="entry name" value="bZIP"/>
    <property type="match status" value="1"/>
</dbReference>
<dbReference type="Pfam" id="PF25391">
    <property type="entry name" value="WD40_Gbeta"/>
    <property type="match status" value="2"/>
</dbReference>
<dbReference type="InterPro" id="IPR016346">
    <property type="entry name" value="G-protein_beta_1-5"/>
</dbReference>
<dbReference type="PIRSF" id="PIRSF002394">
    <property type="entry name" value="GN-bd_beta"/>
    <property type="match status" value="1"/>
</dbReference>
<dbReference type="InterPro" id="IPR020472">
    <property type="entry name" value="WD40_PAC1"/>
</dbReference>
<evidence type="ECO:0000256" key="5">
    <source>
        <dbReference type="PROSITE-ProRule" id="PRU00221"/>
    </source>
</evidence>
<accession>A0A443SMM1</accession>
<dbReference type="AlphaFoldDB" id="A0A443SMM1"/>
<protein>
    <submittedName>
        <fullName evidence="7">Guanine nucleotide-binding protein subunit beta-2-like protein</fullName>
    </submittedName>
</protein>
<dbReference type="PROSITE" id="PS50082">
    <property type="entry name" value="WD_REPEATS_2"/>
    <property type="match status" value="4"/>
</dbReference>
<reference evidence="7 8" key="1">
    <citation type="journal article" date="2018" name="Gigascience">
        <title>Genomes of trombidid mites reveal novel predicted allergens and laterally-transferred genes associated with secondary metabolism.</title>
        <authorList>
            <person name="Dong X."/>
            <person name="Chaisiri K."/>
            <person name="Xia D."/>
            <person name="Armstrong S.D."/>
            <person name="Fang Y."/>
            <person name="Donnelly M.J."/>
            <person name="Kadowaki T."/>
            <person name="McGarry J.W."/>
            <person name="Darby A.C."/>
            <person name="Makepeace B.L."/>
        </authorList>
    </citation>
    <scope>NUCLEOTIDE SEQUENCE [LARGE SCALE GENOMIC DNA]</scope>
    <source>
        <strain evidence="7">UoL-UT</strain>
    </source>
</reference>
<evidence type="ECO:0000313" key="8">
    <source>
        <dbReference type="Proteomes" id="UP000288716"/>
    </source>
</evidence>
<evidence type="ECO:0000256" key="2">
    <source>
        <dbReference type="ARBA" id="ARBA00022574"/>
    </source>
</evidence>
<feature type="repeat" description="WD" evidence="5">
    <location>
        <begin position="75"/>
        <end position="116"/>
    </location>
</feature>
<proteinExistence type="inferred from homology"/>
<feature type="region of interest" description="Disordered" evidence="6">
    <location>
        <begin position="1"/>
        <end position="25"/>
    </location>
</feature>
<keyword evidence="2 5" id="KW-0853">WD repeat</keyword>
<evidence type="ECO:0000256" key="1">
    <source>
        <dbReference type="ARBA" id="ARBA00009768"/>
    </source>
</evidence>
<dbReference type="VEuPathDB" id="VectorBase:LDEU003295"/>
<keyword evidence="4" id="KW-0807">Transducer</keyword>
<evidence type="ECO:0000256" key="3">
    <source>
        <dbReference type="ARBA" id="ARBA00022737"/>
    </source>
</evidence>
<dbReference type="EMBL" id="NCKV01001236">
    <property type="protein sequence ID" value="RWS28745.1"/>
    <property type="molecule type" value="Genomic_DNA"/>
</dbReference>
<evidence type="ECO:0000256" key="4">
    <source>
        <dbReference type="ARBA" id="ARBA00023224"/>
    </source>
</evidence>
<dbReference type="OrthoDB" id="10255630at2759"/>
<dbReference type="Gene3D" id="2.130.10.10">
    <property type="entry name" value="YVTN repeat-like/Quinoprotein amine dehydrogenase"/>
    <property type="match status" value="1"/>
</dbReference>
<keyword evidence="8" id="KW-1185">Reference proteome</keyword>
<dbReference type="InterPro" id="IPR015943">
    <property type="entry name" value="WD40/YVTN_repeat-like_dom_sf"/>
</dbReference>
<comment type="similarity">
    <text evidence="1">Belongs to the WD repeat G protein beta family.</text>
</comment>
<feature type="repeat" description="WD" evidence="5">
    <location>
        <begin position="274"/>
        <end position="315"/>
    </location>
</feature>
<dbReference type="PRINTS" id="PR00320">
    <property type="entry name" value="GPROTEINBRPT"/>
</dbReference>
<comment type="caution">
    <text evidence="7">The sequence shown here is derived from an EMBL/GenBank/DDBJ whole genome shotgun (WGS) entry which is preliminary data.</text>
</comment>
<dbReference type="PANTHER" id="PTHR19850">
    <property type="entry name" value="GUANINE NUCLEOTIDE-BINDING PROTEIN BETA G PROTEIN BETA"/>
    <property type="match status" value="1"/>
</dbReference>
<dbReference type="CDD" id="cd00200">
    <property type="entry name" value="WD40"/>
    <property type="match status" value="1"/>
</dbReference>
<organism evidence="7 8">
    <name type="scientific">Leptotrombidium deliense</name>
    <dbReference type="NCBI Taxonomy" id="299467"/>
    <lineage>
        <taxon>Eukaryota</taxon>
        <taxon>Metazoa</taxon>
        <taxon>Ecdysozoa</taxon>
        <taxon>Arthropoda</taxon>
        <taxon>Chelicerata</taxon>
        <taxon>Arachnida</taxon>
        <taxon>Acari</taxon>
        <taxon>Acariformes</taxon>
        <taxon>Trombidiformes</taxon>
        <taxon>Prostigmata</taxon>
        <taxon>Anystina</taxon>
        <taxon>Parasitengona</taxon>
        <taxon>Trombiculoidea</taxon>
        <taxon>Trombiculidae</taxon>
        <taxon>Leptotrombidium</taxon>
    </lineage>
</organism>
<dbReference type="STRING" id="299467.A0A443SMM1"/>